<feature type="transmembrane region" description="Helical" evidence="1">
    <location>
        <begin position="12"/>
        <end position="31"/>
    </location>
</feature>
<dbReference type="EMBL" id="RWIU01000005">
    <property type="protein sequence ID" value="RSK42297.1"/>
    <property type="molecule type" value="Genomic_DNA"/>
</dbReference>
<evidence type="ECO:0000313" key="3">
    <source>
        <dbReference type="Proteomes" id="UP000270291"/>
    </source>
</evidence>
<comment type="caution">
    <text evidence="2">The sequence shown here is derived from an EMBL/GenBank/DDBJ whole genome shotgun (WGS) entry which is preliminary data.</text>
</comment>
<name>A0A428K782_9BACT</name>
<keyword evidence="1" id="KW-0472">Membrane</keyword>
<organism evidence="2 3">
    <name type="scientific">Hymenobacter perfusus</name>
    <dbReference type="NCBI Taxonomy" id="1236770"/>
    <lineage>
        <taxon>Bacteria</taxon>
        <taxon>Pseudomonadati</taxon>
        <taxon>Bacteroidota</taxon>
        <taxon>Cytophagia</taxon>
        <taxon>Cytophagales</taxon>
        <taxon>Hymenobacteraceae</taxon>
        <taxon>Hymenobacter</taxon>
    </lineage>
</organism>
<dbReference type="OrthoDB" id="882208at2"/>
<protein>
    <submittedName>
        <fullName evidence="2">Uncharacterized protein</fullName>
    </submittedName>
</protein>
<gene>
    <name evidence="2" type="ORF">EI293_15360</name>
</gene>
<keyword evidence="3" id="KW-1185">Reference proteome</keyword>
<keyword evidence="1" id="KW-1133">Transmembrane helix</keyword>
<sequence length="122" mass="13798">MQAKSRRFQYWGYLLVGALAFAGFYFISTMGQKVFLKAVLGEPAEMIDEAMNSARISPRITSRIGEVSSRNFQLNQVGNRKDTLVFRISLKGERADATLKLWMVKRPSGAWNIVKSDTLFSN</sequence>
<proteinExistence type="predicted"/>
<dbReference type="AlphaFoldDB" id="A0A428K782"/>
<keyword evidence="1" id="KW-0812">Transmembrane</keyword>
<reference evidence="2 3" key="1">
    <citation type="submission" date="2018-12" db="EMBL/GenBank/DDBJ databases">
        <authorList>
            <person name="Feng G."/>
            <person name="Zhu H."/>
        </authorList>
    </citation>
    <scope>NUCLEOTIDE SEQUENCE [LARGE SCALE GENOMIC DNA]</scope>
    <source>
        <strain evidence="2 3">LMG 26000</strain>
    </source>
</reference>
<accession>A0A428K782</accession>
<dbReference type="RefSeq" id="WP_125439374.1">
    <property type="nucleotide sequence ID" value="NZ_RWIU01000005.1"/>
</dbReference>
<dbReference type="Proteomes" id="UP000270291">
    <property type="component" value="Unassembled WGS sequence"/>
</dbReference>
<evidence type="ECO:0000313" key="2">
    <source>
        <dbReference type="EMBL" id="RSK42297.1"/>
    </source>
</evidence>
<evidence type="ECO:0000256" key="1">
    <source>
        <dbReference type="SAM" id="Phobius"/>
    </source>
</evidence>